<dbReference type="EMBL" id="JAJDKZ010000067">
    <property type="protein sequence ID" value="MCB8611484.1"/>
    <property type="molecule type" value="Genomic_DNA"/>
</dbReference>
<reference evidence="2" key="3">
    <citation type="submission" date="2021-10" db="EMBL/GenBank/DDBJ databases">
        <title>Collection of gut derived symbiotic bacterial strains cultured from healthy donors.</title>
        <authorList>
            <person name="Lin H."/>
            <person name="Littmann E."/>
            <person name="Kohout C."/>
            <person name="Pamer E.G."/>
        </authorList>
    </citation>
    <scope>NUCLEOTIDE SEQUENCE</scope>
    <source>
        <strain evidence="2">DFI.4.48</strain>
    </source>
</reference>
<protein>
    <submittedName>
        <fullName evidence="3">Uncharacterized protein</fullName>
    </submittedName>
</protein>
<evidence type="ECO:0000256" key="1">
    <source>
        <dbReference type="SAM" id="Phobius"/>
    </source>
</evidence>
<organism evidence="3 4">
    <name type="scientific">Faecalibacillus faecis</name>
    <dbReference type="NCBI Taxonomy" id="1982628"/>
    <lineage>
        <taxon>Bacteria</taxon>
        <taxon>Bacillati</taxon>
        <taxon>Bacillota</taxon>
        <taxon>Erysipelotrichia</taxon>
        <taxon>Erysipelotrichales</taxon>
        <taxon>Coprobacillaceae</taxon>
        <taxon>Faecalibacillus</taxon>
    </lineage>
</organism>
<dbReference type="Proteomes" id="UP000241201">
    <property type="component" value="Unassembled WGS sequence"/>
</dbReference>
<dbReference type="AlphaFoldDB" id="A0A2T3FWG7"/>
<dbReference type="EMBL" id="PYLP01000012">
    <property type="protein sequence ID" value="PST39627.1"/>
    <property type="molecule type" value="Genomic_DNA"/>
</dbReference>
<reference evidence="4" key="1">
    <citation type="submission" date="2018-03" db="EMBL/GenBank/DDBJ databases">
        <title>Lachnoclostridium SNUG30370 gen.nov., sp.nov., isolated from human faeces.</title>
        <authorList>
            <person name="Seo B."/>
            <person name="Jeon K."/>
            <person name="Ko G."/>
        </authorList>
    </citation>
    <scope>NUCLEOTIDE SEQUENCE [LARGE SCALE GENOMIC DNA]</scope>
    <source>
        <strain evidence="4">SNUG30370</strain>
    </source>
</reference>
<dbReference type="Proteomes" id="UP001198439">
    <property type="component" value="Unassembled WGS sequence"/>
</dbReference>
<dbReference type="RefSeq" id="WP_106988297.1">
    <property type="nucleotide sequence ID" value="NZ_DAWBWI010000008.1"/>
</dbReference>
<proteinExistence type="predicted"/>
<accession>A0A2T3FWG7</accession>
<keyword evidence="1" id="KW-0812">Transmembrane</keyword>
<evidence type="ECO:0000313" key="2">
    <source>
        <dbReference type="EMBL" id="MCB8611484.1"/>
    </source>
</evidence>
<reference evidence="3" key="2">
    <citation type="journal article" date="2019" name="Int. J. Syst. Evol. Microbiol.">
        <title>Faecalibacillus intestinalis gen. nov., sp. nov. and Faecalibacillus faecis sp. nov., isolated from human faeces.</title>
        <authorList>
            <person name="Seo B."/>
            <person name="Jeon K."/>
            <person name="Baek I."/>
            <person name="Lee Y.M."/>
            <person name="Baek K."/>
            <person name="Ko G."/>
        </authorList>
    </citation>
    <scope>NUCLEOTIDE SEQUENCE</scope>
    <source>
        <strain evidence="3">SNUG30370</strain>
    </source>
</reference>
<keyword evidence="1" id="KW-0472">Membrane</keyword>
<keyword evidence="1" id="KW-1133">Transmembrane helix</keyword>
<sequence length="98" mass="11082">MEVMLIVGLFASSALSLNFIVNQKYKLAGSMNIINLCLVVATAYQFDQVKNIVWLFGIAAGVVLVYFLVRFLLKKQKKEKQQSIENKVVDVEVVDKEK</sequence>
<feature type="transmembrane region" description="Helical" evidence="1">
    <location>
        <begin position="52"/>
        <end position="73"/>
    </location>
</feature>
<gene>
    <name evidence="3" type="ORF">C7U55_09070</name>
    <name evidence="2" type="ORF">LJD69_12870</name>
</gene>
<evidence type="ECO:0000313" key="4">
    <source>
        <dbReference type="Proteomes" id="UP000241201"/>
    </source>
</evidence>
<dbReference type="GeneID" id="77471240"/>
<keyword evidence="4" id="KW-1185">Reference proteome</keyword>
<name>A0A2T3FWG7_9FIRM</name>
<comment type="caution">
    <text evidence="3">The sequence shown here is derived from an EMBL/GenBank/DDBJ whole genome shotgun (WGS) entry which is preliminary data.</text>
</comment>
<evidence type="ECO:0000313" key="3">
    <source>
        <dbReference type="EMBL" id="PST39627.1"/>
    </source>
</evidence>